<reference evidence="1" key="1">
    <citation type="journal article" date="2014" name="Front. Microbiol.">
        <title>High frequency of phylogenetically diverse reductive dehalogenase-homologous genes in deep subseafloor sedimentary metagenomes.</title>
        <authorList>
            <person name="Kawai M."/>
            <person name="Futagami T."/>
            <person name="Toyoda A."/>
            <person name="Takaki Y."/>
            <person name="Nishi S."/>
            <person name="Hori S."/>
            <person name="Arai W."/>
            <person name="Tsubouchi T."/>
            <person name="Morono Y."/>
            <person name="Uchiyama I."/>
            <person name="Ito T."/>
            <person name="Fujiyama A."/>
            <person name="Inagaki F."/>
            <person name="Takami H."/>
        </authorList>
    </citation>
    <scope>NUCLEOTIDE SEQUENCE</scope>
    <source>
        <strain evidence="1">Expedition CK06-06</strain>
    </source>
</reference>
<feature type="non-terminal residue" evidence="1">
    <location>
        <position position="1"/>
    </location>
</feature>
<name>X1NE44_9ZZZZ</name>
<sequence>EKSQKTLDLLKELGLGVGDMESKLDWARERRAILLEKG</sequence>
<evidence type="ECO:0000313" key="1">
    <source>
        <dbReference type="EMBL" id="GAI16944.1"/>
    </source>
</evidence>
<comment type="caution">
    <text evidence="1">The sequence shown here is derived from an EMBL/GenBank/DDBJ whole genome shotgun (WGS) entry which is preliminary data.</text>
</comment>
<dbReference type="EMBL" id="BARV01004274">
    <property type="protein sequence ID" value="GAI16944.1"/>
    <property type="molecule type" value="Genomic_DNA"/>
</dbReference>
<organism evidence="1">
    <name type="scientific">marine sediment metagenome</name>
    <dbReference type="NCBI Taxonomy" id="412755"/>
    <lineage>
        <taxon>unclassified sequences</taxon>
        <taxon>metagenomes</taxon>
        <taxon>ecological metagenomes</taxon>
    </lineage>
</organism>
<proteinExistence type="predicted"/>
<accession>X1NE44</accession>
<gene>
    <name evidence="1" type="ORF">S06H3_09608</name>
</gene>
<protein>
    <submittedName>
        <fullName evidence="1">Uncharacterized protein</fullName>
    </submittedName>
</protein>
<dbReference type="AlphaFoldDB" id="X1NE44"/>